<dbReference type="EMBL" id="JAVDTR010000010">
    <property type="protein sequence ID" value="MDR6725204.1"/>
    <property type="molecule type" value="Genomic_DNA"/>
</dbReference>
<dbReference type="Proteomes" id="UP001254832">
    <property type="component" value="Unassembled WGS sequence"/>
</dbReference>
<sequence length="254" mass="28491">MLKIGLQLYTVRDELERDFKGTLAKIAELGYQGVEFHNFYGHSAEEVRAIVNELGLEIVGTHVQYNSLKEDLDSVIAYHKALGNRNLIVPYLSEEQRQWEDVFASLNAIGEKITAENLVLFYHNHDFEFTAQVGGRPALYAMYETVPASHLQVELDTCWAHAAGYPPTEVIAKYAGRLPLVHWKDMSRTEGRVLTVEFGQGEVDLEAVAVASDQAGAEWLVVEQDECQNPSLLSIENSMNWIRQYAANGGPIHV</sequence>
<dbReference type="PANTHER" id="PTHR12110:SF41">
    <property type="entry name" value="INOSOSE DEHYDRATASE"/>
    <property type="match status" value="1"/>
</dbReference>
<dbReference type="SUPFAM" id="SSF51658">
    <property type="entry name" value="Xylose isomerase-like"/>
    <property type="match status" value="1"/>
</dbReference>
<protein>
    <submittedName>
        <fullName evidence="2">Sugar phosphate isomerase/epimerase</fullName>
    </submittedName>
</protein>
<dbReference type="Gene3D" id="3.20.20.150">
    <property type="entry name" value="Divalent-metal-dependent TIM barrel enzymes"/>
    <property type="match status" value="1"/>
</dbReference>
<dbReference type="RefSeq" id="WP_310142130.1">
    <property type="nucleotide sequence ID" value="NZ_JAVDTR010000010.1"/>
</dbReference>
<proteinExistence type="predicted"/>
<reference evidence="2" key="1">
    <citation type="submission" date="2023-07" db="EMBL/GenBank/DDBJ databases">
        <title>Sorghum-associated microbial communities from plants grown in Nebraska, USA.</title>
        <authorList>
            <person name="Schachtman D."/>
        </authorList>
    </citation>
    <scope>NUCLEOTIDE SEQUENCE</scope>
    <source>
        <strain evidence="2">BE80</strain>
    </source>
</reference>
<dbReference type="Pfam" id="PF01261">
    <property type="entry name" value="AP_endonuc_2"/>
    <property type="match status" value="1"/>
</dbReference>
<gene>
    <name evidence="2" type="ORF">J2W91_003703</name>
</gene>
<dbReference type="PANTHER" id="PTHR12110">
    <property type="entry name" value="HYDROXYPYRUVATE ISOMERASE"/>
    <property type="match status" value="1"/>
</dbReference>
<name>A0AAP5H7C6_PAEAM</name>
<feature type="domain" description="Xylose isomerase-like TIM barrel" evidence="1">
    <location>
        <begin position="23"/>
        <end position="244"/>
    </location>
</feature>
<dbReference type="AlphaFoldDB" id="A0AAP5H7C6"/>
<comment type="caution">
    <text evidence="2">The sequence shown here is derived from an EMBL/GenBank/DDBJ whole genome shotgun (WGS) entry which is preliminary data.</text>
</comment>
<dbReference type="GO" id="GO:0016853">
    <property type="term" value="F:isomerase activity"/>
    <property type="evidence" value="ECO:0007669"/>
    <property type="project" value="UniProtKB-KW"/>
</dbReference>
<organism evidence="2 3">
    <name type="scientific">Paenibacillus amylolyticus</name>
    <dbReference type="NCBI Taxonomy" id="1451"/>
    <lineage>
        <taxon>Bacteria</taxon>
        <taxon>Bacillati</taxon>
        <taxon>Bacillota</taxon>
        <taxon>Bacilli</taxon>
        <taxon>Bacillales</taxon>
        <taxon>Paenibacillaceae</taxon>
        <taxon>Paenibacillus</taxon>
    </lineage>
</organism>
<dbReference type="InterPro" id="IPR013022">
    <property type="entry name" value="Xyl_isomerase-like_TIM-brl"/>
</dbReference>
<evidence type="ECO:0000313" key="2">
    <source>
        <dbReference type="EMBL" id="MDR6725204.1"/>
    </source>
</evidence>
<evidence type="ECO:0000259" key="1">
    <source>
        <dbReference type="Pfam" id="PF01261"/>
    </source>
</evidence>
<accession>A0AAP5H7C6</accession>
<dbReference type="InterPro" id="IPR050312">
    <property type="entry name" value="IolE/XylAMocC-like"/>
</dbReference>
<keyword evidence="2" id="KW-0413">Isomerase</keyword>
<evidence type="ECO:0000313" key="3">
    <source>
        <dbReference type="Proteomes" id="UP001254832"/>
    </source>
</evidence>
<dbReference type="InterPro" id="IPR036237">
    <property type="entry name" value="Xyl_isomerase-like_sf"/>
</dbReference>